<dbReference type="RefSeq" id="WP_023859994.1">
    <property type="nucleotide sequence ID" value="NZ_AWWH01000158.1"/>
</dbReference>
<dbReference type="InterPro" id="IPR010148">
    <property type="entry name" value="CRISPR-assoc_prot_CT1975"/>
</dbReference>
<accession>V7HU40</accession>
<evidence type="ECO:0000313" key="2">
    <source>
        <dbReference type="Proteomes" id="UP000018559"/>
    </source>
</evidence>
<dbReference type="PATRIC" id="fig|1392007.3.peg.1404"/>
<keyword evidence="2" id="KW-1185">Reference proteome</keyword>
<gene>
    <name evidence="1" type="ORF">LEQ_0047c</name>
</gene>
<dbReference type="NCBIfam" id="TIGR01869">
    <property type="entry name" value="casC_Cse4"/>
    <property type="match status" value="1"/>
</dbReference>
<reference evidence="1 2" key="1">
    <citation type="journal article" date="2014" name="Genome Announc.">
        <title>The Genome of the Predominant Equine Lactobacillus Species, Lactobacillus equi, Is Reflective of Its Lifestyle Adaptations to an Herbivorous Host.</title>
        <authorList>
            <person name="O'Donnell M.M."/>
            <person name="Harris H.M."/>
            <person name="O'Toole P.W."/>
            <person name="Ross R.P."/>
        </authorList>
    </citation>
    <scope>NUCLEOTIDE SEQUENCE [LARGE SCALE GENOMIC DNA]</scope>
    <source>
        <strain evidence="1 2">DPC 6820</strain>
    </source>
</reference>
<dbReference type="Pfam" id="PF09344">
    <property type="entry name" value="Cas_CT1975"/>
    <property type="match status" value="1"/>
</dbReference>
<dbReference type="AlphaFoldDB" id="V7HU40"/>
<comment type="caution">
    <text evidence="1">The sequence shown here is derived from an EMBL/GenBank/DDBJ whole genome shotgun (WGS) entry which is preliminary data.</text>
</comment>
<dbReference type="EMBL" id="AWWH01000158">
    <property type="protein sequence ID" value="ETA73744.1"/>
    <property type="molecule type" value="Genomic_DNA"/>
</dbReference>
<name>V7HU40_9LACO</name>
<sequence length="346" mass="38378">MTLYLDLSVIQTVPSANINRDEVGAPKKAYYGGVLRSRVSSQAWKHAIREDFAKANVDTAYRTKLVPEKLAKLLQAKNGDLSDEEAMELSVATLTKAKISVTKDNELSALMFISKGQLEKLADYVLENKELNEDQLKVILQANNSADLSLFGRMVASDPTLSVDASVQVAHTISTHEIVPEFDYYTALDDLKTSAGAAMVGTTEYNSATLFRYANINLDELLHNLGDKNITLDSATQFIKSFISSMPTGYQNAFANKTIPEYVMLTLRNDTPVNLVSAFEEPVQSTSGFSRKSVEQLEKEYKNTLKFLDEPVANFVLSKYDSSLEEQVNNLADLLDKVKDSFVKLV</sequence>
<protein>
    <submittedName>
        <fullName evidence="1">Crispr-associated protein</fullName>
    </submittedName>
</protein>
<dbReference type="Proteomes" id="UP000018559">
    <property type="component" value="Unassembled WGS sequence"/>
</dbReference>
<organism evidence="1 2">
    <name type="scientific">Ligilactobacillus equi DPC 6820</name>
    <dbReference type="NCBI Taxonomy" id="1392007"/>
    <lineage>
        <taxon>Bacteria</taxon>
        <taxon>Bacillati</taxon>
        <taxon>Bacillota</taxon>
        <taxon>Bacilli</taxon>
        <taxon>Lactobacillales</taxon>
        <taxon>Lactobacillaceae</taxon>
        <taxon>Ligilactobacillus</taxon>
    </lineage>
</organism>
<evidence type="ECO:0000313" key="1">
    <source>
        <dbReference type="EMBL" id="ETA73744.1"/>
    </source>
</evidence>
<proteinExistence type="predicted"/>